<protein>
    <recommendedName>
        <fullName evidence="2">HAT C-terminal dimerisation domain-containing protein</fullName>
    </recommendedName>
</protein>
<dbReference type="InterPro" id="IPR008906">
    <property type="entry name" value="HATC_C_dom"/>
</dbReference>
<feature type="domain" description="HAT C-terminal dimerisation" evidence="2">
    <location>
        <begin position="141"/>
        <end position="208"/>
    </location>
</feature>
<dbReference type="SUPFAM" id="SSF53098">
    <property type="entry name" value="Ribonuclease H-like"/>
    <property type="match status" value="1"/>
</dbReference>
<organism evidence="3 4">
    <name type="scientific">Cuscuta europaea</name>
    <name type="common">European dodder</name>
    <dbReference type="NCBI Taxonomy" id="41803"/>
    <lineage>
        <taxon>Eukaryota</taxon>
        <taxon>Viridiplantae</taxon>
        <taxon>Streptophyta</taxon>
        <taxon>Embryophyta</taxon>
        <taxon>Tracheophyta</taxon>
        <taxon>Spermatophyta</taxon>
        <taxon>Magnoliopsida</taxon>
        <taxon>eudicotyledons</taxon>
        <taxon>Gunneridae</taxon>
        <taxon>Pentapetalae</taxon>
        <taxon>asterids</taxon>
        <taxon>lamiids</taxon>
        <taxon>Solanales</taxon>
        <taxon>Convolvulaceae</taxon>
        <taxon>Cuscuteae</taxon>
        <taxon>Cuscuta</taxon>
        <taxon>Cuscuta subgen. Cuscuta</taxon>
    </lineage>
</organism>
<evidence type="ECO:0000256" key="1">
    <source>
        <dbReference type="SAM" id="MobiDB-lite"/>
    </source>
</evidence>
<keyword evidence="4" id="KW-1185">Reference proteome</keyword>
<dbReference type="OrthoDB" id="2017576at2759"/>
<dbReference type="Proteomes" id="UP001152484">
    <property type="component" value="Unassembled WGS sequence"/>
</dbReference>
<evidence type="ECO:0000259" key="2">
    <source>
        <dbReference type="Pfam" id="PF05699"/>
    </source>
</evidence>
<evidence type="ECO:0000313" key="4">
    <source>
        <dbReference type="Proteomes" id="UP001152484"/>
    </source>
</evidence>
<sequence length="273" mass="31454">MRFLVPIKKRPAKQRKSNLSFIVPGLRSSTLRPTHNSHRPRLQQRSPASPEVVPCSGHCSFVRRLLQRTGHQFRYYSDKWIQEGVGRSPPHMDNELSLERNKCFRRFFPSEERVKAVDEYANFSLKIGPFSNPDRIAAMCDTDPRKWWAVYGSGAQLLQKLAFKVLGQPSSSSRCERNWSTYSFIHSLRMNKLNPKRAEDLVFIHNNLRLLSRNSAQYEDENTMMWDVGGDQFASLEDVGVLEFANLSLDEPDLERVFFSEDVAPVEDASTTI</sequence>
<dbReference type="Pfam" id="PF05699">
    <property type="entry name" value="Dimer_Tnp_hAT"/>
    <property type="match status" value="1"/>
</dbReference>
<evidence type="ECO:0000313" key="3">
    <source>
        <dbReference type="EMBL" id="CAH9104883.1"/>
    </source>
</evidence>
<dbReference type="AlphaFoldDB" id="A0A9P1EHQ4"/>
<dbReference type="GO" id="GO:0046983">
    <property type="term" value="F:protein dimerization activity"/>
    <property type="evidence" value="ECO:0007669"/>
    <property type="project" value="InterPro"/>
</dbReference>
<reference evidence="3" key="1">
    <citation type="submission" date="2022-07" db="EMBL/GenBank/DDBJ databases">
        <authorList>
            <person name="Macas J."/>
            <person name="Novak P."/>
            <person name="Neumann P."/>
        </authorList>
    </citation>
    <scope>NUCLEOTIDE SEQUENCE</scope>
</reference>
<gene>
    <name evidence="3" type="ORF">CEURO_LOCUS16728</name>
</gene>
<name>A0A9P1EHQ4_CUSEU</name>
<comment type="caution">
    <text evidence="3">The sequence shown here is derived from an EMBL/GenBank/DDBJ whole genome shotgun (WGS) entry which is preliminary data.</text>
</comment>
<accession>A0A9P1EHQ4</accession>
<dbReference type="EMBL" id="CAMAPE010000046">
    <property type="protein sequence ID" value="CAH9104883.1"/>
    <property type="molecule type" value="Genomic_DNA"/>
</dbReference>
<feature type="region of interest" description="Disordered" evidence="1">
    <location>
        <begin position="30"/>
        <end position="51"/>
    </location>
</feature>
<dbReference type="InterPro" id="IPR012337">
    <property type="entry name" value="RNaseH-like_sf"/>
</dbReference>
<proteinExistence type="predicted"/>